<evidence type="ECO:0000313" key="2">
    <source>
        <dbReference type="EMBL" id="MBB5626671.1"/>
    </source>
</evidence>
<protein>
    <submittedName>
        <fullName evidence="2">Tetratricopeptide (TPR) repeat protein</fullName>
    </submittedName>
</protein>
<dbReference type="InterPro" id="IPR019734">
    <property type="entry name" value="TPR_rpt"/>
</dbReference>
<dbReference type="PANTHER" id="PTHR19959:SF119">
    <property type="entry name" value="FUNGAL LIPASE-LIKE DOMAIN-CONTAINING PROTEIN"/>
    <property type="match status" value="1"/>
</dbReference>
<name>A0A7W8Z3C5_9ACTN</name>
<evidence type="ECO:0000259" key="1">
    <source>
        <dbReference type="Pfam" id="PF12862"/>
    </source>
</evidence>
<keyword evidence="3" id="KW-1185">Reference proteome</keyword>
<sequence>MLMVVGVVAAVVPLAPSTWPLAVQLLLATIGVIAAGAAGSYVSEWLAARRAIKAAEQAAIVEEEKRREALVATREVAAAGVSVAELLRPERGAVMFAGRVEELKSLTGWCGNEDACPVWLLTGQGGVGKTRLALHLAESLPFEEWEYLPVRQGREVEALRAAAQMNQRVLLLVDYAETRSELAEMLTEVARLEAAGHASRLRVLLLARQAGEWWTELDTESHAVRDLVARTSVLELAPALDTNREDLQVIEEALPSFAAALGCPVPQVTFTVDSEERLPVLVLHAAALVAVLDQEQGTAGGRAAAEFGVLERLLGHERRLWDKTARRAGVGMDLAVLQQVIAAVALLLDPRDHDEEAVRAVVRLVPDLARADDMRIGAVVRWLRQIYPGVREPVGMLRPDLLAERHVVDQLIKSSELVRLCLTSLTPLQVKRALTLLSRACSHHDKAYGILARAVEASVPYQINQIVSVALQGGTHAGKALHASLKRKVLTHDDLEFMANALPWESSSLLDASRHVVEKMLAEHLDNMGGNQKAYWHRVLGALDLRAGDLDGALTHTTLALEYYANRAQSPSLDISELGRIVNNLGTVLSQKGVDDKGVWFLREAVRIRRKIVQLSGRHQPELAVSLCNLSNLLSPSEESLALAREAVQLLEASEADHPGDHQAELAGAKMALASRMADRGLHRDALEQVRTAVAIYRDVITESPDVHQYNYASALINQGNCLAELRCQREAIASIEDGVQLLRGLSRAYPNRHDVTLANSLINYAMTLSKLEHRMQDAISIMSEAMDIARELVSVDRLAHGGLLAQIYVHTGLLRRRAGRHSEALASIARGVDIYKDLTKIGEVERFNIDLGRALMNLSSSQASSNDLAGALQTAEESLNIFLTYRRSDPNVYTEDWAKCLTTLGTILSVSGYHERALFITVEAVNAYRELDAMNPGRHSSTLAHMLASLGKRYAAISDYGKSIPCSHEALDLFKSLSVAGPELHSGSIGGVLVDLGISLSESGKPRDALDCELQAIEIYSELASRDPAGYLEQYARTLDNAGCSHAQMGDQREALRYARKAVKAARSLRAIDGVAGDQTLLHVLGNLMDRLREFELWDEMQRVAIEIAELARRLEGAPPSFLRNMTILD</sequence>
<dbReference type="RefSeq" id="WP_184610771.1">
    <property type="nucleotide sequence ID" value="NZ_BOOS01000029.1"/>
</dbReference>
<dbReference type="SMART" id="SM00028">
    <property type="entry name" value="TPR"/>
    <property type="match status" value="6"/>
</dbReference>
<dbReference type="AlphaFoldDB" id="A0A7W8Z3C5"/>
<dbReference type="Pfam" id="PF13374">
    <property type="entry name" value="TPR_10"/>
    <property type="match status" value="1"/>
</dbReference>
<organism evidence="2 3">
    <name type="scientific">Sphaerisporangium krabiense</name>
    <dbReference type="NCBI Taxonomy" id="763782"/>
    <lineage>
        <taxon>Bacteria</taxon>
        <taxon>Bacillati</taxon>
        <taxon>Actinomycetota</taxon>
        <taxon>Actinomycetes</taxon>
        <taxon>Streptosporangiales</taxon>
        <taxon>Streptosporangiaceae</taxon>
        <taxon>Sphaerisporangium</taxon>
    </lineage>
</organism>
<dbReference type="PANTHER" id="PTHR19959">
    <property type="entry name" value="KINESIN LIGHT CHAIN"/>
    <property type="match status" value="1"/>
</dbReference>
<dbReference type="SUPFAM" id="SSF52540">
    <property type="entry name" value="P-loop containing nucleoside triphosphate hydrolases"/>
    <property type="match status" value="1"/>
</dbReference>
<dbReference type="SUPFAM" id="SSF48452">
    <property type="entry name" value="TPR-like"/>
    <property type="match status" value="4"/>
</dbReference>
<dbReference type="Proteomes" id="UP000588112">
    <property type="component" value="Unassembled WGS sequence"/>
</dbReference>
<feature type="domain" description="Anaphase-promoting complex subunit 5" evidence="1">
    <location>
        <begin position="752"/>
        <end position="799"/>
    </location>
</feature>
<evidence type="ECO:0000313" key="3">
    <source>
        <dbReference type="Proteomes" id="UP000588112"/>
    </source>
</evidence>
<dbReference type="InterPro" id="IPR011990">
    <property type="entry name" value="TPR-like_helical_dom_sf"/>
</dbReference>
<dbReference type="EMBL" id="JACHBR010000001">
    <property type="protein sequence ID" value="MBB5626671.1"/>
    <property type="molecule type" value="Genomic_DNA"/>
</dbReference>
<proteinExistence type="predicted"/>
<accession>A0A7W8Z3C5</accession>
<dbReference type="Pfam" id="PF12862">
    <property type="entry name" value="ANAPC5"/>
    <property type="match status" value="2"/>
</dbReference>
<dbReference type="Gene3D" id="1.25.40.10">
    <property type="entry name" value="Tetratricopeptide repeat domain"/>
    <property type="match status" value="4"/>
</dbReference>
<gene>
    <name evidence="2" type="ORF">BJ981_002370</name>
</gene>
<comment type="caution">
    <text evidence="2">The sequence shown here is derived from an EMBL/GenBank/DDBJ whole genome shotgun (WGS) entry which is preliminary data.</text>
</comment>
<feature type="domain" description="Anaphase-promoting complex subunit 5" evidence="1">
    <location>
        <begin position="708"/>
        <end position="744"/>
    </location>
</feature>
<reference evidence="2 3" key="1">
    <citation type="submission" date="2020-08" db="EMBL/GenBank/DDBJ databases">
        <title>Sequencing the genomes of 1000 actinobacteria strains.</title>
        <authorList>
            <person name="Klenk H.-P."/>
        </authorList>
    </citation>
    <scope>NUCLEOTIDE SEQUENCE [LARGE SCALE GENOMIC DNA]</scope>
    <source>
        <strain evidence="2 3">DSM 45790</strain>
    </source>
</reference>
<dbReference type="InterPro" id="IPR026000">
    <property type="entry name" value="Apc5_dom"/>
</dbReference>
<dbReference type="Gene3D" id="3.40.50.300">
    <property type="entry name" value="P-loop containing nucleotide triphosphate hydrolases"/>
    <property type="match status" value="1"/>
</dbReference>
<dbReference type="InterPro" id="IPR027417">
    <property type="entry name" value="P-loop_NTPase"/>
</dbReference>